<feature type="region of interest" description="Disordered" evidence="2">
    <location>
        <begin position="446"/>
        <end position="468"/>
    </location>
</feature>
<keyword evidence="1" id="KW-0175">Coiled coil</keyword>
<feature type="compositionally biased region" description="Low complexity" evidence="2">
    <location>
        <begin position="740"/>
        <end position="755"/>
    </location>
</feature>
<name>A0A383VZI8_TETOB</name>
<feature type="compositionally biased region" description="Low complexity" evidence="2">
    <location>
        <begin position="7"/>
        <end position="16"/>
    </location>
</feature>
<dbReference type="EMBL" id="FNXT01001016">
    <property type="protein sequence ID" value="SZX70857.1"/>
    <property type="molecule type" value="Genomic_DNA"/>
</dbReference>
<evidence type="ECO:0000256" key="2">
    <source>
        <dbReference type="SAM" id="MobiDB-lite"/>
    </source>
</evidence>
<evidence type="ECO:0000313" key="3">
    <source>
        <dbReference type="EMBL" id="SZX70857.1"/>
    </source>
</evidence>
<evidence type="ECO:0000256" key="1">
    <source>
        <dbReference type="SAM" id="Coils"/>
    </source>
</evidence>
<feature type="region of interest" description="Disordered" evidence="2">
    <location>
        <begin position="845"/>
        <end position="879"/>
    </location>
</feature>
<accession>A0A383VZI8</accession>
<proteinExistence type="predicted"/>
<feature type="region of interest" description="Disordered" evidence="2">
    <location>
        <begin position="727"/>
        <end position="765"/>
    </location>
</feature>
<dbReference type="Proteomes" id="UP000256970">
    <property type="component" value="Unassembled WGS sequence"/>
</dbReference>
<dbReference type="AlphaFoldDB" id="A0A383VZI8"/>
<sequence>MPAAGCSSSPVRRSSPGRTVLCGSGRYDPVNYLTRGGARAADKANEEKLVRLNKAAMKDLQLANTTLANELVRLQSTGGEERQALREEVVKLELLLQAQNDKIDLLQNRLADAQKQNEEAEQKHHSRLKEVARRLKEDHLSKLKPLQEAHNQLLAELAAQQEDSTQLLHTRDQLGKVSARLEMESASRAELWQRCTSLEQELRGTQDALDATSSQLKQAEKQLDHAGQVEKQLAACEKSLQAERVAHSKLQADATLERSQAAALRAEVERLRREVGSLTKRSEAGDDERATLKLALADAQAAAADAAVEVRAASARAERLEQELELVRQEADSQAASLRSQAAAREERLAAQQASRMAALQSELDARGAAACDSDSALSAARAEITRLTQQVDSLRHIGDAAGSQLATAQSRVEQLQQQLQAKEEQLKETKVHVLQQEAALSELLASQKSSSSTWTEERQQLEESTSKWRQKAVQLQQELESKSDQAVSSSQAHAHEVAKLQVALDNAAAELALVRRQLASAEEERTSAAKRSSALLVQWEERDRGQSQEVTTLRARLVDLQEAHDAARSEAEVHRQQLRATQQELESATLALADEQARLAALRAELGALEREKGAEVDARLRSVQELSAALAAEQQARLDAQLELHRAKKKQATVESQLQAQRIQTLSQVLDAKAKADEAATNAAALAAAERKAKQYRADSSSMLSDYESWVQGLLDKKTAAGAAAGSIPAGRDGLGQRSPSLSARSSGLLASPQPASKAMSPQASFGSRSAALSLAAAAAAAGSRSPGGGDLEKYDRIAALLEGRAGGSGSGTAAAAGAASASLSRSLSGKSISLTGGRLSAAASPLKAGSGSGGRPGSLAAAAKGSPSTPSRASFR</sequence>
<organism evidence="3 4">
    <name type="scientific">Tetradesmus obliquus</name>
    <name type="common">Green alga</name>
    <name type="synonym">Acutodesmus obliquus</name>
    <dbReference type="NCBI Taxonomy" id="3088"/>
    <lineage>
        <taxon>Eukaryota</taxon>
        <taxon>Viridiplantae</taxon>
        <taxon>Chlorophyta</taxon>
        <taxon>core chlorophytes</taxon>
        <taxon>Chlorophyceae</taxon>
        <taxon>CS clade</taxon>
        <taxon>Sphaeropleales</taxon>
        <taxon>Scenedesmaceae</taxon>
        <taxon>Tetradesmus</taxon>
    </lineage>
</organism>
<reference evidence="3 4" key="1">
    <citation type="submission" date="2016-10" db="EMBL/GenBank/DDBJ databases">
        <authorList>
            <person name="Cai Z."/>
        </authorList>
    </citation>
    <scope>NUCLEOTIDE SEQUENCE [LARGE SCALE GENOMIC DNA]</scope>
</reference>
<protein>
    <submittedName>
        <fullName evidence="3">Uncharacterized protein</fullName>
    </submittedName>
</protein>
<feature type="compositionally biased region" description="Basic and acidic residues" evidence="2">
    <location>
        <begin position="456"/>
        <end position="467"/>
    </location>
</feature>
<keyword evidence="4" id="KW-1185">Reference proteome</keyword>
<feature type="coiled-coil region" evidence="1">
    <location>
        <begin position="202"/>
        <end position="229"/>
    </location>
</feature>
<feature type="coiled-coil region" evidence="1">
    <location>
        <begin position="254"/>
        <end position="433"/>
    </location>
</feature>
<gene>
    <name evidence="3" type="ORF">BQ4739_LOCUS11021</name>
</gene>
<feature type="compositionally biased region" description="Polar residues" evidence="2">
    <location>
        <begin position="869"/>
        <end position="879"/>
    </location>
</feature>
<feature type="region of interest" description="Disordered" evidence="2">
    <location>
        <begin position="1"/>
        <end position="20"/>
    </location>
</feature>
<evidence type="ECO:0000313" key="4">
    <source>
        <dbReference type="Proteomes" id="UP000256970"/>
    </source>
</evidence>
<dbReference type="STRING" id="3088.A0A383VZI8"/>
<feature type="coiled-coil region" evidence="1">
    <location>
        <begin position="57"/>
        <end position="130"/>
    </location>
</feature>